<dbReference type="AlphaFoldDB" id="A0A6I6K5Q5"/>
<dbReference type="Pfam" id="PF14015">
    <property type="entry name" value="DUF4231"/>
    <property type="match status" value="1"/>
</dbReference>
<evidence type="ECO:0000256" key="2">
    <source>
        <dbReference type="SAM" id="Phobius"/>
    </source>
</evidence>
<accession>A0A6I6K5Q5</accession>
<dbReference type="InterPro" id="IPR025325">
    <property type="entry name" value="DUF4231"/>
</dbReference>
<feature type="region of interest" description="Disordered" evidence="1">
    <location>
        <begin position="135"/>
        <end position="157"/>
    </location>
</feature>
<dbReference type="Proteomes" id="UP000428260">
    <property type="component" value="Chromosome"/>
</dbReference>
<dbReference type="EMBL" id="CP046401">
    <property type="protein sequence ID" value="QGY47802.1"/>
    <property type="molecule type" value="Genomic_DNA"/>
</dbReference>
<dbReference type="NCBIfam" id="NF033634">
    <property type="entry name" value="SLATT_1"/>
    <property type="match status" value="1"/>
</dbReference>
<dbReference type="RefSeq" id="WP_158872017.1">
    <property type="nucleotide sequence ID" value="NZ_CP046401.1"/>
</dbReference>
<organism evidence="3 4">
    <name type="scientific">Maribellus comscasis</name>
    <dbReference type="NCBI Taxonomy" id="2681766"/>
    <lineage>
        <taxon>Bacteria</taxon>
        <taxon>Pseudomonadati</taxon>
        <taxon>Bacteroidota</taxon>
        <taxon>Bacteroidia</taxon>
        <taxon>Marinilabiliales</taxon>
        <taxon>Prolixibacteraceae</taxon>
        <taxon>Maribellus</taxon>
    </lineage>
</organism>
<gene>
    <name evidence="3" type="ORF">GM418_30340</name>
</gene>
<feature type="compositionally biased region" description="Basic and acidic residues" evidence="1">
    <location>
        <begin position="135"/>
        <end position="151"/>
    </location>
</feature>
<evidence type="ECO:0000313" key="4">
    <source>
        <dbReference type="Proteomes" id="UP000428260"/>
    </source>
</evidence>
<keyword evidence="2" id="KW-1133">Transmembrane helix</keyword>
<keyword evidence="2" id="KW-0472">Membrane</keyword>
<reference evidence="3 4" key="1">
    <citation type="submission" date="2019-11" db="EMBL/GenBank/DDBJ databases">
        <authorList>
            <person name="Zheng R.K."/>
            <person name="Sun C.M."/>
        </authorList>
    </citation>
    <scope>NUCLEOTIDE SEQUENCE [LARGE SCALE GENOMIC DNA]</scope>
    <source>
        <strain evidence="3 4">WC007</strain>
    </source>
</reference>
<protein>
    <submittedName>
        <fullName evidence="3">DUF4231 domain-containing protein</fullName>
    </submittedName>
</protein>
<sequence>MEKEMFNDYLENRYYSQLRYYGKSSAKNQKKYRNFQWILIVLSAITPVLAAINGERYNLQFVVVVVSALVAILTTGLKTFQYQELWVKYRATSEQLKPEIHYYNFNVGPYGESGVDKESLFISRVEAILDEEHKGWPPAKKMEEKDGEKQGAVEGCS</sequence>
<proteinExistence type="predicted"/>
<keyword evidence="4" id="KW-1185">Reference proteome</keyword>
<name>A0A6I6K5Q5_9BACT</name>
<feature type="transmembrane region" description="Helical" evidence="2">
    <location>
        <begin position="59"/>
        <end position="80"/>
    </location>
</feature>
<keyword evidence="2" id="KW-0812">Transmembrane</keyword>
<evidence type="ECO:0000256" key="1">
    <source>
        <dbReference type="SAM" id="MobiDB-lite"/>
    </source>
</evidence>
<feature type="transmembrane region" description="Helical" evidence="2">
    <location>
        <begin position="35"/>
        <end position="53"/>
    </location>
</feature>
<dbReference type="KEGG" id="mcos:GM418_30340"/>
<evidence type="ECO:0000313" key="3">
    <source>
        <dbReference type="EMBL" id="QGY47802.1"/>
    </source>
</evidence>